<keyword evidence="2" id="KW-0812">Transmembrane</keyword>
<keyword evidence="2" id="KW-1133">Transmembrane helix</keyword>
<proteinExistence type="predicted"/>
<name>A0ABY7GMK7_9GAMM</name>
<keyword evidence="4" id="KW-1185">Reference proteome</keyword>
<keyword evidence="2" id="KW-0472">Membrane</keyword>
<feature type="coiled-coil region" evidence="1">
    <location>
        <begin position="55"/>
        <end position="143"/>
    </location>
</feature>
<accession>A0ABY7GMK7</accession>
<evidence type="ECO:0000313" key="4">
    <source>
        <dbReference type="Proteomes" id="UP001162780"/>
    </source>
</evidence>
<feature type="transmembrane region" description="Helical" evidence="2">
    <location>
        <begin position="144"/>
        <end position="164"/>
    </location>
</feature>
<gene>
    <name evidence="3" type="ORF">NM686_004335</name>
</gene>
<dbReference type="RefSeq" id="WP_255186656.1">
    <property type="nucleotide sequence ID" value="NZ_CP113517.1"/>
</dbReference>
<evidence type="ECO:0000256" key="1">
    <source>
        <dbReference type="SAM" id="Coils"/>
    </source>
</evidence>
<protein>
    <recommendedName>
        <fullName evidence="5">DUF1640 domain-containing protein</fullName>
    </recommendedName>
</protein>
<evidence type="ECO:0000313" key="3">
    <source>
        <dbReference type="EMBL" id="WAR45747.1"/>
    </source>
</evidence>
<evidence type="ECO:0008006" key="5">
    <source>
        <dbReference type="Google" id="ProtNLM"/>
    </source>
</evidence>
<evidence type="ECO:0000256" key="2">
    <source>
        <dbReference type="SAM" id="Phobius"/>
    </source>
</evidence>
<dbReference type="EMBL" id="CP113517">
    <property type="protein sequence ID" value="WAR45747.1"/>
    <property type="molecule type" value="Genomic_DNA"/>
</dbReference>
<keyword evidence="1" id="KW-0175">Coiled coil</keyword>
<dbReference type="Proteomes" id="UP001162780">
    <property type="component" value="Chromosome"/>
</dbReference>
<sequence length="170" mass="19831">MSVALRLYEQLTEAGEDKTRAKVIADAFEQLEERYPHLKEVATQGHMRESELRLLKEIREVEGKLQKEIENVRLEIRHVEGRLQKEIENIRLEIRHVEGKLQKEIENVRLEIRETESRLQHEIGQVRLEVKAVEIKLAETKAELVRWVVAVGLLQTTLIIGVLLKIAHLI</sequence>
<reference evidence="3" key="1">
    <citation type="submission" date="2022-11" db="EMBL/GenBank/DDBJ databases">
        <title>Methylomonas rapida sp. nov., Carotenoid-Producing Obligate Methanotrophs with High Growth Characteristics and Biotechnological Potential.</title>
        <authorList>
            <person name="Tikhonova E.N."/>
            <person name="Suleimanov R.Z."/>
            <person name="Miroshnikov K."/>
            <person name="Oshkin I.Y."/>
            <person name="Belova S.E."/>
            <person name="Danilova O.V."/>
            <person name="Ashikhmin A."/>
            <person name="Konopkin A."/>
            <person name="But S.Y."/>
            <person name="Khmelenina V.N."/>
            <person name="Kuznetsov N."/>
            <person name="Pimenov N.V."/>
            <person name="Dedysh S.N."/>
        </authorList>
    </citation>
    <scope>NUCLEOTIDE SEQUENCE</scope>
    <source>
        <strain evidence="3">MP1</strain>
    </source>
</reference>
<organism evidence="3 4">
    <name type="scientific">Methylomonas rapida</name>
    <dbReference type="NCBI Taxonomy" id="2963939"/>
    <lineage>
        <taxon>Bacteria</taxon>
        <taxon>Pseudomonadati</taxon>
        <taxon>Pseudomonadota</taxon>
        <taxon>Gammaproteobacteria</taxon>
        <taxon>Methylococcales</taxon>
        <taxon>Methylococcaceae</taxon>
        <taxon>Methylomonas</taxon>
    </lineage>
</organism>